<feature type="transmembrane region" description="Helical" evidence="29">
    <location>
        <begin position="722"/>
        <end position="746"/>
    </location>
</feature>
<evidence type="ECO:0000256" key="21">
    <source>
        <dbReference type="ARBA" id="ARBA00023136"/>
    </source>
</evidence>
<dbReference type="SMART" id="SM00369">
    <property type="entry name" value="LRR_TYP"/>
    <property type="match status" value="10"/>
</dbReference>
<evidence type="ECO:0000256" key="8">
    <source>
        <dbReference type="ARBA" id="ARBA00022525"/>
    </source>
</evidence>
<keyword evidence="21 29" id="KW-0472">Membrane</keyword>
<evidence type="ECO:0000256" key="1">
    <source>
        <dbReference type="ARBA" id="ARBA00004162"/>
    </source>
</evidence>
<comment type="subcellular location">
    <subcellularLocation>
        <location evidence="1">Cell membrane</location>
        <topology evidence="1">Single-pass membrane protein</topology>
    </subcellularLocation>
    <subcellularLocation>
        <location evidence="2">Membrane</location>
        <topology evidence="2">Peripheral membrane protein</topology>
    </subcellularLocation>
    <subcellularLocation>
        <location evidence="3">Secreted</location>
        <location evidence="3">Cell wall</location>
    </subcellularLocation>
</comment>
<evidence type="ECO:0000256" key="22">
    <source>
        <dbReference type="ARBA" id="ARBA00023157"/>
    </source>
</evidence>
<dbReference type="FunFam" id="3.80.10.10:FF:000400">
    <property type="entry name" value="Nuclear pore complex protein NUP107"/>
    <property type="match status" value="1"/>
</dbReference>
<proteinExistence type="inferred from homology"/>
<gene>
    <name evidence="32" type="ORF">Ahy_B10g100610</name>
</gene>
<dbReference type="GO" id="GO:0099402">
    <property type="term" value="P:plant organ development"/>
    <property type="evidence" value="ECO:0007669"/>
    <property type="project" value="UniProtKB-ARBA"/>
</dbReference>
<evidence type="ECO:0000256" key="10">
    <source>
        <dbReference type="ARBA" id="ARBA00022553"/>
    </source>
</evidence>
<evidence type="ECO:0000256" key="13">
    <source>
        <dbReference type="ARBA" id="ARBA00022692"/>
    </source>
</evidence>
<dbReference type="Proteomes" id="UP000289738">
    <property type="component" value="Chromosome B10"/>
</dbReference>
<dbReference type="GO" id="GO:0009653">
    <property type="term" value="P:anatomical structure morphogenesis"/>
    <property type="evidence" value="ECO:0007669"/>
    <property type="project" value="UniProtKB-ARBA"/>
</dbReference>
<keyword evidence="20 29" id="KW-1133">Transmembrane helix</keyword>
<keyword evidence="12" id="KW-0808">Transferase</keyword>
<dbReference type="FunFam" id="1.10.510.10:FF:000358">
    <property type="entry name" value="Putative leucine-rich repeat receptor-like serine/threonine-protein kinase"/>
    <property type="match status" value="1"/>
</dbReference>
<evidence type="ECO:0000256" key="30">
    <source>
        <dbReference type="SAM" id="SignalP"/>
    </source>
</evidence>
<dbReference type="Pfam" id="PF00560">
    <property type="entry name" value="LRR_1"/>
    <property type="match status" value="11"/>
</dbReference>
<dbReference type="InterPro" id="IPR013210">
    <property type="entry name" value="LRR_N_plant-typ"/>
</dbReference>
<keyword evidence="13 29" id="KW-0812">Transmembrane</keyword>
<evidence type="ECO:0000256" key="20">
    <source>
        <dbReference type="ARBA" id="ARBA00022989"/>
    </source>
</evidence>
<evidence type="ECO:0000256" key="29">
    <source>
        <dbReference type="SAM" id="Phobius"/>
    </source>
</evidence>
<dbReference type="InterPro" id="IPR011009">
    <property type="entry name" value="Kinase-like_dom_sf"/>
</dbReference>
<keyword evidence="16 28" id="KW-0547">Nucleotide-binding</keyword>
<evidence type="ECO:0000256" key="9">
    <source>
        <dbReference type="ARBA" id="ARBA00022527"/>
    </source>
</evidence>
<evidence type="ECO:0000256" key="12">
    <source>
        <dbReference type="ARBA" id="ARBA00022679"/>
    </source>
</evidence>
<evidence type="ECO:0000256" key="25">
    <source>
        <dbReference type="ARBA" id="ARBA00038043"/>
    </source>
</evidence>
<comment type="catalytic activity">
    <reaction evidence="26">
        <text>L-threonyl-[protein] + ATP = O-phospho-L-threonyl-[protein] + ADP + H(+)</text>
        <dbReference type="Rhea" id="RHEA:46608"/>
        <dbReference type="Rhea" id="RHEA-COMP:11060"/>
        <dbReference type="Rhea" id="RHEA-COMP:11605"/>
        <dbReference type="ChEBI" id="CHEBI:15378"/>
        <dbReference type="ChEBI" id="CHEBI:30013"/>
        <dbReference type="ChEBI" id="CHEBI:30616"/>
        <dbReference type="ChEBI" id="CHEBI:61977"/>
        <dbReference type="ChEBI" id="CHEBI:456216"/>
        <dbReference type="EC" id="2.7.11.1"/>
    </reaction>
</comment>
<feature type="chain" id="PRO_5019495225" description="non-specific serine/threonine protein kinase" evidence="30">
    <location>
        <begin position="26"/>
        <end position="1065"/>
    </location>
</feature>
<keyword evidence="23" id="KW-0675">Receptor</keyword>
<dbReference type="OrthoDB" id="676979at2759"/>
<comment type="similarity">
    <text evidence="4">Belongs to the protein kinase superfamily. Ser/Thr protein kinase family.</text>
</comment>
<keyword evidence="19 28" id="KW-0067">ATP-binding</keyword>
<dbReference type="PROSITE" id="PS50011">
    <property type="entry name" value="PROTEIN_KINASE_DOM"/>
    <property type="match status" value="1"/>
</dbReference>
<evidence type="ECO:0000256" key="11">
    <source>
        <dbReference type="ARBA" id="ARBA00022614"/>
    </source>
</evidence>
<dbReference type="Gene3D" id="3.30.200.20">
    <property type="entry name" value="Phosphorylase Kinase, domain 1"/>
    <property type="match status" value="1"/>
</dbReference>
<evidence type="ECO:0000256" key="19">
    <source>
        <dbReference type="ARBA" id="ARBA00022840"/>
    </source>
</evidence>
<dbReference type="PROSITE" id="PS00107">
    <property type="entry name" value="PROTEIN_KINASE_ATP"/>
    <property type="match status" value="1"/>
</dbReference>
<dbReference type="SUPFAM" id="SSF56112">
    <property type="entry name" value="Protein kinase-like (PK-like)"/>
    <property type="match status" value="1"/>
</dbReference>
<keyword evidence="10" id="KW-0597">Phosphoprotein</keyword>
<dbReference type="FunFam" id="3.80.10.10:FF:000095">
    <property type="entry name" value="LRR receptor-like serine/threonine-protein kinase GSO1"/>
    <property type="match status" value="2"/>
</dbReference>
<evidence type="ECO:0000256" key="3">
    <source>
        <dbReference type="ARBA" id="ARBA00004191"/>
    </source>
</evidence>
<dbReference type="InterPro" id="IPR051809">
    <property type="entry name" value="Plant_receptor-like_S/T_kinase"/>
</dbReference>
<evidence type="ECO:0000256" key="18">
    <source>
        <dbReference type="ARBA" id="ARBA00022821"/>
    </source>
</evidence>
<evidence type="ECO:0000256" key="24">
    <source>
        <dbReference type="ARBA" id="ARBA00023180"/>
    </source>
</evidence>
<dbReference type="InterPro" id="IPR000719">
    <property type="entry name" value="Prot_kinase_dom"/>
</dbReference>
<dbReference type="PROSITE" id="PS00108">
    <property type="entry name" value="PROTEIN_KINASE_ST"/>
    <property type="match status" value="1"/>
</dbReference>
<evidence type="ECO:0000256" key="2">
    <source>
        <dbReference type="ARBA" id="ARBA00004170"/>
    </source>
</evidence>
<dbReference type="GO" id="GO:0005524">
    <property type="term" value="F:ATP binding"/>
    <property type="evidence" value="ECO:0007669"/>
    <property type="project" value="UniProtKB-UniRule"/>
</dbReference>
<evidence type="ECO:0000256" key="7">
    <source>
        <dbReference type="ARBA" id="ARBA00022512"/>
    </source>
</evidence>
<keyword evidence="6" id="KW-1003">Cell membrane</keyword>
<evidence type="ECO:0000256" key="16">
    <source>
        <dbReference type="ARBA" id="ARBA00022741"/>
    </source>
</evidence>
<keyword evidence="18" id="KW-0611">Plant defense</keyword>
<dbReference type="Gene3D" id="1.10.510.10">
    <property type="entry name" value="Transferase(Phosphotransferase) domain 1"/>
    <property type="match status" value="1"/>
</dbReference>
<keyword evidence="11" id="KW-0433">Leucine-rich repeat</keyword>
<evidence type="ECO:0000313" key="32">
    <source>
        <dbReference type="EMBL" id="RYQ82034.1"/>
    </source>
</evidence>
<dbReference type="Pfam" id="PF00069">
    <property type="entry name" value="Pkinase"/>
    <property type="match status" value="1"/>
</dbReference>
<accession>A0A444WX75</accession>
<keyword evidence="7" id="KW-0134">Cell wall</keyword>
<dbReference type="GO" id="GO:0006952">
    <property type="term" value="P:defense response"/>
    <property type="evidence" value="ECO:0007669"/>
    <property type="project" value="UniProtKB-KW"/>
</dbReference>
<name>A0A444WX75_ARAHY</name>
<dbReference type="PANTHER" id="PTHR27008:SF585">
    <property type="entry name" value="PROTEIN KINASE DOMAIN-CONTAINING PROTEIN"/>
    <property type="match status" value="1"/>
</dbReference>
<dbReference type="Gene3D" id="3.80.10.10">
    <property type="entry name" value="Ribonuclease Inhibitor"/>
    <property type="match status" value="4"/>
</dbReference>
<evidence type="ECO:0000256" key="5">
    <source>
        <dbReference type="ARBA" id="ARBA00012513"/>
    </source>
</evidence>
<evidence type="ECO:0000256" key="15">
    <source>
        <dbReference type="ARBA" id="ARBA00022737"/>
    </source>
</evidence>
<evidence type="ECO:0000256" key="23">
    <source>
        <dbReference type="ARBA" id="ARBA00023170"/>
    </source>
</evidence>
<reference evidence="32 33" key="1">
    <citation type="submission" date="2019-01" db="EMBL/GenBank/DDBJ databases">
        <title>Sequencing of cultivated peanut Arachis hypogaea provides insights into genome evolution and oil improvement.</title>
        <authorList>
            <person name="Chen X."/>
        </authorList>
    </citation>
    <scope>NUCLEOTIDE SEQUENCE [LARGE SCALE GENOMIC DNA]</scope>
    <source>
        <strain evidence="33">cv. Fuhuasheng</strain>
        <tissue evidence="32">Leaves</tissue>
    </source>
</reference>
<dbReference type="InterPro" id="IPR008271">
    <property type="entry name" value="Ser/Thr_kinase_AS"/>
</dbReference>
<evidence type="ECO:0000256" key="28">
    <source>
        <dbReference type="PROSITE-ProRule" id="PRU10141"/>
    </source>
</evidence>
<evidence type="ECO:0000256" key="26">
    <source>
        <dbReference type="ARBA" id="ARBA00047899"/>
    </source>
</evidence>
<dbReference type="FunFam" id="3.30.200.20:FF:000661">
    <property type="entry name" value="Serine-threonine protein kinase plant-type"/>
    <property type="match status" value="1"/>
</dbReference>
<organism evidence="32 33">
    <name type="scientific">Arachis hypogaea</name>
    <name type="common">Peanut</name>
    <dbReference type="NCBI Taxonomy" id="3818"/>
    <lineage>
        <taxon>Eukaryota</taxon>
        <taxon>Viridiplantae</taxon>
        <taxon>Streptophyta</taxon>
        <taxon>Embryophyta</taxon>
        <taxon>Tracheophyta</taxon>
        <taxon>Spermatophyta</taxon>
        <taxon>Magnoliopsida</taxon>
        <taxon>eudicotyledons</taxon>
        <taxon>Gunneridae</taxon>
        <taxon>Pentapetalae</taxon>
        <taxon>rosids</taxon>
        <taxon>fabids</taxon>
        <taxon>Fabales</taxon>
        <taxon>Fabaceae</taxon>
        <taxon>Papilionoideae</taxon>
        <taxon>50 kb inversion clade</taxon>
        <taxon>dalbergioids sensu lato</taxon>
        <taxon>Dalbergieae</taxon>
        <taxon>Pterocarpus clade</taxon>
        <taxon>Arachis</taxon>
    </lineage>
</organism>
<feature type="binding site" evidence="28">
    <location>
        <position position="809"/>
    </location>
    <ligand>
        <name>ATP</name>
        <dbReference type="ChEBI" id="CHEBI:30616"/>
    </ligand>
</feature>
<dbReference type="Gramene" id="arahy.Tifrunner.gnm2.ann2.Ah20g037700.1">
    <property type="protein sequence ID" value="arahy.Tifrunner.gnm2.ann2.Ah20g037700.1-CDS"/>
    <property type="gene ID" value="arahy.Tifrunner.gnm2.ann2.Ah20g037700"/>
</dbReference>
<protein>
    <recommendedName>
        <fullName evidence="5">non-specific serine/threonine protein kinase</fullName>
        <ecNumber evidence="5">2.7.11.1</ecNumber>
    </recommendedName>
</protein>
<keyword evidence="17" id="KW-0418">Kinase</keyword>
<dbReference type="InterPro" id="IPR032675">
    <property type="entry name" value="LRR_dom_sf"/>
</dbReference>
<comment type="similarity">
    <text evidence="25">Belongs to the polygalacturonase-inhibiting protein family.</text>
</comment>
<dbReference type="SUPFAM" id="SSF52058">
    <property type="entry name" value="L domain-like"/>
    <property type="match status" value="2"/>
</dbReference>
<evidence type="ECO:0000256" key="4">
    <source>
        <dbReference type="ARBA" id="ARBA00008684"/>
    </source>
</evidence>
<dbReference type="Pfam" id="PF13855">
    <property type="entry name" value="LRR_8"/>
    <property type="match status" value="2"/>
</dbReference>
<evidence type="ECO:0000256" key="17">
    <source>
        <dbReference type="ARBA" id="ARBA00022777"/>
    </source>
</evidence>
<comment type="caution">
    <text evidence="32">The sequence shown here is derived from an EMBL/GenBank/DDBJ whole genome shotgun (WGS) entry which is preliminary data.</text>
</comment>
<dbReference type="Pfam" id="PF08263">
    <property type="entry name" value="LRRNT_2"/>
    <property type="match status" value="1"/>
</dbReference>
<dbReference type="InterPro" id="IPR001611">
    <property type="entry name" value="Leu-rich_rpt"/>
</dbReference>
<dbReference type="EC" id="2.7.11.1" evidence="5"/>
<evidence type="ECO:0000256" key="6">
    <source>
        <dbReference type="ARBA" id="ARBA00022475"/>
    </source>
</evidence>
<keyword evidence="14 30" id="KW-0732">Signal</keyword>
<evidence type="ECO:0000256" key="27">
    <source>
        <dbReference type="ARBA" id="ARBA00048679"/>
    </source>
</evidence>
<dbReference type="InterPro" id="IPR017441">
    <property type="entry name" value="Protein_kinase_ATP_BS"/>
</dbReference>
<dbReference type="PANTHER" id="PTHR27008">
    <property type="entry name" value="OS04G0122200 PROTEIN"/>
    <property type="match status" value="1"/>
</dbReference>
<dbReference type="SMR" id="A0A444WX75"/>
<evidence type="ECO:0000256" key="14">
    <source>
        <dbReference type="ARBA" id="ARBA00022729"/>
    </source>
</evidence>
<dbReference type="SMART" id="SM00220">
    <property type="entry name" value="S_TKc"/>
    <property type="match status" value="1"/>
</dbReference>
<keyword evidence="15" id="KW-0677">Repeat</keyword>
<dbReference type="InterPro" id="IPR003591">
    <property type="entry name" value="Leu-rich_rpt_typical-subtyp"/>
</dbReference>
<sequence>MAKLCFYLSTFCLSLFYFMACLVLSEVNISTDDEHALLAFKSSITSDPNNLMLSNWSTSSSSSSSLCNWVGVTCDLGNGRVKSLNLSNMGLVGTIPPQVGSLSFLEELDLKGNSFHGELPHELYQLQQLKLLNLSYNNFGGFILDSISNFSKLVYLDCSSSFSKGSNTILPVIGQLQHLKVLRLDNNSLSGFIPPAISNLSSLEVISLGYNALSGEIPVSLLNISSLRHFSAGYNNLNGTLPKELCHQLPQLEFLLLDFNQFEGTIPASIGNCTSLVLLSLSNNFFTGPIPMEIENLGKFEHLAVGFNDLSGPIPSKIFNISTLKYLYLSYNSLSGVLPSEMGYTLPNLVQLHLTGNKLVGSIPNGLFNATLLTKIDLSENQFNGLMPTGFRYLSILEVLHIGGNNLTSSHELEFLTSLTSSTQLKRIVVTGNPLKASLPKSIGNLSKSLELFQADLCKIYGNIPLEIGNISSLLNLNLYGNDISGPIPTTIKGLQKLQSLNLSYNELQGSIIDELCEIGSLSVLSLSSNKLSGVIPTCLGNMASLRIVYMDSNKLISEIPSSFWNLKDVLEVNLSSNALVGELPYDIGRLRALVLLDLSKNEFSGNIPTTISSLGTLQNLSLASNKFQGSIPVSFGEMVSLSSLDLSRNLLSGAIPKSLESLVYLKYINLSYNKLQGEIPNDGPFVNFTAQSFMHNEALCGNPRLLVPPCSKKDRQRSRTMLLLVKCIPPIVVSIILVVAFIVVLQCKRKNVKTRHERNSSTLETRRLSYYELVRATNGFSESNLIGKGGFGSVYQGKLSGGLIVAIKVLDLDSEETAHSFEVECNAMRNLRHRNLVKIISSCSNDDFKSLVMEFMPNGSLDKWLYSHEYCLDFFERLSIMLDVASALEYLHHGFSTPVVHCDLKPSNVLLDEDMVAHVSDFGIAKLLDKGQSKVHTKTYLATLGYVAPEYGSMGIISVKGDVYSYGIMLMEVFTRKMPTDDMFAAELSLKSWINQSLPNSIIEVVDYNLVQLYGEQIDNILPHISSILELALSCCVNPPEERITMTDVVVSLTKIKNLFTQES</sequence>
<dbReference type="STRING" id="3818.A0A444WX75"/>
<dbReference type="GO" id="GO:0005886">
    <property type="term" value="C:plasma membrane"/>
    <property type="evidence" value="ECO:0007669"/>
    <property type="project" value="UniProtKB-SubCell"/>
</dbReference>
<keyword evidence="24" id="KW-0325">Glycoprotein</keyword>
<feature type="domain" description="Protein kinase" evidence="31">
    <location>
        <begin position="781"/>
        <end position="1062"/>
    </location>
</feature>
<keyword evidence="8" id="KW-0964">Secreted</keyword>
<evidence type="ECO:0000313" key="33">
    <source>
        <dbReference type="Proteomes" id="UP000289738"/>
    </source>
</evidence>
<keyword evidence="9" id="KW-0723">Serine/threonine-protein kinase</keyword>
<feature type="signal peptide" evidence="30">
    <location>
        <begin position="1"/>
        <end position="25"/>
    </location>
</feature>
<keyword evidence="33" id="KW-1185">Reference proteome</keyword>
<evidence type="ECO:0000259" key="31">
    <source>
        <dbReference type="PROSITE" id="PS50011"/>
    </source>
</evidence>
<comment type="catalytic activity">
    <reaction evidence="27">
        <text>L-seryl-[protein] + ATP = O-phospho-L-seryl-[protein] + ADP + H(+)</text>
        <dbReference type="Rhea" id="RHEA:17989"/>
        <dbReference type="Rhea" id="RHEA-COMP:9863"/>
        <dbReference type="Rhea" id="RHEA-COMP:11604"/>
        <dbReference type="ChEBI" id="CHEBI:15378"/>
        <dbReference type="ChEBI" id="CHEBI:29999"/>
        <dbReference type="ChEBI" id="CHEBI:30616"/>
        <dbReference type="ChEBI" id="CHEBI:83421"/>
        <dbReference type="ChEBI" id="CHEBI:456216"/>
        <dbReference type="EC" id="2.7.11.1"/>
    </reaction>
</comment>
<keyword evidence="22" id="KW-1015">Disulfide bond</keyword>
<dbReference type="EMBL" id="SDMP01000020">
    <property type="protein sequence ID" value="RYQ82034.1"/>
    <property type="molecule type" value="Genomic_DNA"/>
</dbReference>
<dbReference type="GO" id="GO:0004674">
    <property type="term" value="F:protein serine/threonine kinase activity"/>
    <property type="evidence" value="ECO:0007669"/>
    <property type="project" value="UniProtKB-KW"/>
</dbReference>
<dbReference type="AlphaFoldDB" id="A0A444WX75"/>